<comment type="caution">
    <text evidence="8">The sequence shown here is derived from an EMBL/GenBank/DDBJ whole genome shotgun (WGS) entry which is preliminary data.</text>
</comment>
<feature type="region of interest" description="Disordered" evidence="6">
    <location>
        <begin position="961"/>
        <end position="996"/>
    </location>
</feature>
<dbReference type="InterPro" id="IPR049567">
    <property type="entry name" value="WDR59-like"/>
</dbReference>
<evidence type="ECO:0000256" key="3">
    <source>
        <dbReference type="ARBA" id="ARBA00022574"/>
    </source>
</evidence>
<evidence type="ECO:0000256" key="6">
    <source>
        <dbReference type="SAM" id="MobiDB-lite"/>
    </source>
</evidence>
<protein>
    <recommendedName>
        <fullName evidence="7">WDR59/RTC1-like RING zinc finger domain-containing protein</fullName>
    </recommendedName>
</protein>
<dbReference type="GO" id="GO:0035859">
    <property type="term" value="C:Seh1-associated complex"/>
    <property type="evidence" value="ECO:0007669"/>
    <property type="project" value="TreeGrafter"/>
</dbReference>
<accession>A0A8J5UVH9</accession>
<dbReference type="InterPro" id="IPR019775">
    <property type="entry name" value="WD40_repeat_CS"/>
</dbReference>
<feature type="region of interest" description="Disordered" evidence="6">
    <location>
        <begin position="480"/>
        <end position="513"/>
    </location>
</feature>
<dbReference type="InterPro" id="IPR049566">
    <property type="entry name" value="WDR59_RTC1-like_RING_Znf"/>
</dbReference>
<feature type="repeat" description="WD" evidence="5">
    <location>
        <begin position="198"/>
        <end position="239"/>
    </location>
</feature>
<keyword evidence="9" id="KW-1185">Reference proteome</keyword>
<evidence type="ECO:0000256" key="4">
    <source>
        <dbReference type="ARBA" id="ARBA00022737"/>
    </source>
</evidence>
<evidence type="ECO:0000313" key="9">
    <source>
        <dbReference type="Proteomes" id="UP000694255"/>
    </source>
</evidence>
<feature type="compositionally biased region" description="Basic and acidic residues" evidence="6">
    <location>
        <begin position="581"/>
        <end position="604"/>
    </location>
</feature>
<evidence type="ECO:0000256" key="5">
    <source>
        <dbReference type="PROSITE-ProRule" id="PRU00221"/>
    </source>
</evidence>
<dbReference type="PROSITE" id="PS50082">
    <property type="entry name" value="WD_REPEATS_2"/>
    <property type="match status" value="2"/>
</dbReference>
<feature type="compositionally biased region" description="Polar residues" evidence="6">
    <location>
        <begin position="560"/>
        <end position="580"/>
    </location>
</feature>
<evidence type="ECO:0000256" key="2">
    <source>
        <dbReference type="ARBA" id="ARBA00022554"/>
    </source>
</evidence>
<name>A0A8J5UVH9_9ASCO</name>
<dbReference type="PANTHER" id="PTHR46170:SF1">
    <property type="entry name" value="GATOR COMPLEX PROTEIN WDR59"/>
    <property type="match status" value="1"/>
</dbReference>
<reference evidence="8 9" key="1">
    <citation type="journal article" date="2021" name="DNA Res.">
        <title>Genome analysis of Candida subhashii reveals its hybrid nature and dual mitochondrial genome conformations.</title>
        <authorList>
            <person name="Mixao V."/>
            <person name="Hegedusova E."/>
            <person name="Saus E."/>
            <person name="Pryszcz L.P."/>
            <person name="Cillingova A."/>
            <person name="Nosek J."/>
            <person name="Gabaldon T."/>
        </authorList>
    </citation>
    <scope>NUCLEOTIDE SEQUENCE [LARGE SCALE GENOMIC DNA]</scope>
    <source>
        <strain evidence="8 9">CBS 10753</strain>
    </source>
</reference>
<organism evidence="8 9">
    <name type="scientific">[Candida] subhashii</name>
    <dbReference type="NCBI Taxonomy" id="561895"/>
    <lineage>
        <taxon>Eukaryota</taxon>
        <taxon>Fungi</taxon>
        <taxon>Dikarya</taxon>
        <taxon>Ascomycota</taxon>
        <taxon>Saccharomycotina</taxon>
        <taxon>Pichiomycetes</taxon>
        <taxon>Debaryomycetaceae</taxon>
        <taxon>Spathaspora</taxon>
    </lineage>
</organism>
<dbReference type="GeneID" id="73471035"/>
<keyword evidence="3 5" id="KW-0853">WD repeat</keyword>
<dbReference type="EMBL" id="JAGSYN010000182">
    <property type="protein sequence ID" value="KAG7662225.1"/>
    <property type="molecule type" value="Genomic_DNA"/>
</dbReference>
<dbReference type="RefSeq" id="XP_049262458.1">
    <property type="nucleotide sequence ID" value="XM_049408173.1"/>
</dbReference>
<dbReference type="GO" id="GO:0035591">
    <property type="term" value="F:signaling adaptor activity"/>
    <property type="evidence" value="ECO:0007669"/>
    <property type="project" value="TreeGrafter"/>
</dbReference>
<evidence type="ECO:0000256" key="1">
    <source>
        <dbReference type="ARBA" id="ARBA00004116"/>
    </source>
</evidence>
<dbReference type="Pfam" id="PF17120">
    <property type="entry name" value="zf-RING_16"/>
    <property type="match status" value="1"/>
</dbReference>
<dbReference type="OrthoDB" id="311712at2759"/>
<dbReference type="PROSITE" id="PS00678">
    <property type="entry name" value="WD_REPEATS_1"/>
    <property type="match status" value="2"/>
</dbReference>
<feature type="compositionally biased region" description="Acidic residues" evidence="6">
    <location>
        <begin position="893"/>
        <end position="910"/>
    </location>
</feature>
<gene>
    <name evidence="8" type="ORF">J8A68_004235</name>
</gene>
<dbReference type="Proteomes" id="UP000694255">
    <property type="component" value="Unassembled WGS sequence"/>
</dbReference>
<keyword evidence="4" id="KW-0677">Repeat</keyword>
<proteinExistence type="predicted"/>
<dbReference type="SMART" id="SM00320">
    <property type="entry name" value="WD40"/>
    <property type="match status" value="4"/>
</dbReference>
<dbReference type="Pfam" id="PF00400">
    <property type="entry name" value="WD40"/>
    <property type="match status" value="2"/>
</dbReference>
<keyword evidence="2" id="KW-0926">Vacuole</keyword>
<dbReference type="GO" id="GO:0005774">
    <property type="term" value="C:vacuolar membrane"/>
    <property type="evidence" value="ECO:0007669"/>
    <property type="project" value="TreeGrafter"/>
</dbReference>
<comment type="subcellular location">
    <subcellularLocation>
        <location evidence="1">Vacuole</location>
    </subcellularLocation>
</comment>
<feature type="compositionally biased region" description="Polar residues" evidence="6">
    <location>
        <begin position="917"/>
        <end position="928"/>
    </location>
</feature>
<evidence type="ECO:0000259" key="7">
    <source>
        <dbReference type="Pfam" id="PF17120"/>
    </source>
</evidence>
<feature type="region of interest" description="Disordered" evidence="6">
    <location>
        <begin position="1284"/>
        <end position="1315"/>
    </location>
</feature>
<dbReference type="GO" id="GO:1904263">
    <property type="term" value="P:positive regulation of TORC1 signaling"/>
    <property type="evidence" value="ECO:0007669"/>
    <property type="project" value="TreeGrafter"/>
</dbReference>
<feature type="compositionally biased region" description="Polar residues" evidence="6">
    <location>
        <begin position="967"/>
        <end position="983"/>
    </location>
</feature>
<evidence type="ECO:0000313" key="8">
    <source>
        <dbReference type="EMBL" id="KAG7662225.1"/>
    </source>
</evidence>
<feature type="repeat" description="WD" evidence="5">
    <location>
        <begin position="110"/>
        <end position="152"/>
    </location>
</feature>
<feature type="region of interest" description="Disordered" evidence="6">
    <location>
        <begin position="875"/>
        <end position="929"/>
    </location>
</feature>
<dbReference type="GO" id="GO:0034198">
    <property type="term" value="P:cellular response to amino acid starvation"/>
    <property type="evidence" value="ECO:0007669"/>
    <property type="project" value="TreeGrafter"/>
</dbReference>
<sequence>MVHRLSDPNESPTFGNSLSLRVDGAIGAMSVSPNGRDSVLAGRRGLFIIDLDDPFTPPRWLHHITSWEVADVQWSPHNFIKPSWCISTSNQKGLLWDLNRPSNNAIVNILHGHTRAISDINFHPFDPEVLATCSVDTFIYSWDMRTPRKPVSQWAEWRAGAIQVKWNHENPYEIASTHDNSFYIWDTRKGALPVVKVDKAHGGKINGLDFNQGMKNIITCSNDKTIKTWNLMSLQAQEYISNFNYFDKKKQEDNKLQPSVIIETDFPIARARSLPFGSDKACGIMPLRGGSDAIQIVNYDAAYHDYLSTGETQTIQADPIYSFKGHSGPVKDFLWRVRHESYEEFDSKNKWKEYQLVTWSASDCDLKLWQHDENLYKKVNYDPTFYKVFRHASDLNDSDSEGTSSRPHTPISHEKKPKYKYETYCVEPAVTIDDLVKNNGGDLLSSLTLLQISENHKHAGYEFTQLNHLNWISGVRMGRPGGAAGAPGSVSRAGDRKQSTTSTYDDDGPSNLGEEVSIVGHKFPKIRFEKISVSTGELVMSLRGPLPVLEAAPIVQGIDTTTNNGANRHDSNASVKASTTKSDDWKPEGDQTSVKDNESTRKTEPSVVSPSVIHEESLTSAEQKLVFIRINMKFPKNYPYLEEIDYSKTMSSKKLAKISKQNLIKFNIEETHEITKQIRDQMQDRLNEIAQFYTNKYQRFCLEPCLRSLMGEQVELDDALILMETRGNKELDEEVGNEDWVDDLINQQPDLHGYSSGEDEGDYNDLIPAMMNDSILVDRSGASHIITEPKLANASVSTVTKIAPGGAMNFDSTPLPKGCGAVWAPSGQLVCFFIPKSVNDNKDDSDPDEEGNESALQKFNIFKFTDSGFSLKTHNIQQQHHHHSLKQESLESASDEEENEDDINMDLENPESDRESLTSGSSDDSFTNDWDEILEDDAPARSRIPGLFKTSIGLGNRYSGRSHTKSSFKNLTSHGGTTSNYKSSIRGGGGKKKKSRAEFSKNKNIVGIFDFSHLLPDKYPLACEYRVLGDSPESLANYNSKVALKYGLQEISDIWKILEIILIKNVPSTPYSHFNPMLYYAKDPDNLILHSDSAKKIFKNDKHTFYWGTHPFGPMWLIQSIFDYFEKKNNVQMLAMMSCILYENPKSIEEEIDPLFNVPIHTPYQALPQPPVLAPNRSKLHQGLFNTNLLFGGSGHPSIPHSQAMIHDNSSLSSLLMRKGSSISGATCDRSFNSSLDAASIRIGSPDKVAYMKKNIALGITPSGPSNNSYSSLGESYNETYRFSTQQQQLQDTKRTKPSTLSRRPITAKSSKGKVRPPPSVMLEFENIEELDLFESVYTRSLLSGQDPLKIKSYREQYAELLYNWGLHVSRVKILKFNFPEGKVATNNNEEEDDSSPFDIHKCKIGLRKRKRQLPYQNFLNAVSTIVSPDGPNAWNTNKRAHMKYCTLCNLVVTKNFTVCIVCEHVLHTDCGVEWWTNGNECPSGCGCKCLEHTI</sequence>
<feature type="region of interest" description="Disordered" evidence="6">
    <location>
        <begin position="395"/>
        <end position="414"/>
    </location>
</feature>
<feature type="region of interest" description="Disordered" evidence="6">
    <location>
        <begin position="560"/>
        <end position="608"/>
    </location>
</feature>
<dbReference type="PANTHER" id="PTHR46170">
    <property type="entry name" value="GATOR COMPLEX PROTEIN WDR59"/>
    <property type="match status" value="1"/>
</dbReference>
<dbReference type="InterPro" id="IPR001680">
    <property type="entry name" value="WD40_rpt"/>
</dbReference>
<dbReference type="CDD" id="cd16488">
    <property type="entry name" value="mRING-H2-C3H3C2_Mio-like"/>
    <property type="match status" value="1"/>
</dbReference>
<feature type="domain" description="WDR59/RTC1-like RING zinc finger" evidence="7">
    <location>
        <begin position="1442"/>
        <end position="1494"/>
    </location>
</feature>
<dbReference type="PROSITE" id="PS50294">
    <property type="entry name" value="WD_REPEATS_REGION"/>
    <property type="match status" value="2"/>
</dbReference>